<keyword evidence="1" id="KW-0614">Plasmid</keyword>
<evidence type="ECO:0000313" key="1">
    <source>
        <dbReference type="EMBL" id="ALL70865.1"/>
    </source>
</evidence>
<accession>A0A0P0RPU8</accession>
<dbReference type="Proteomes" id="UP000019146">
    <property type="component" value="Plasmid unnamed"/>
</dbReference>
<dbReference type="KEGG" id="bcai:K788_0008569"/>
<proteinExistence type="predicted"/>
<sequence>MPHMREIHPRATRDAHGKMAANDLERSFAANEYFSCVA</sequence>
<protein>
    <submittedName>
        <fullName evidence="1">Uncharacterized protein</fullName>
    </submittedName>
</protein>
<name>A0A0P0RPU8_9BURK</name>
<reference evidence="1 2" key="1">
    <citation type="journal article" date="2014" name="Genome Announc.">
        <title>Draft Genome Sequence of the Haloacid-Degrading Burkholderia caribensis Strain MBA4.</title>
        <authorList>
            <person name="Pan Y."/>
            <person name="Kong K.F."/>
            <person name="Tsang J.S."/>
        </authorList>
    </citation>
    <scope>NUCLEOTIDE SEQUENCE [LARGE SCALE GENOMIC DNA]</scope>
    <source>
        <strain evidence="1 2">MBA4</strain>
        <plasmid evidence="2">Plasmid</plasmid>
    </source>
</reference>
<organism evidence="1 2">
    <name type="scientific">Paraburkholderia caribensis MBA4</name>
    <dbReference type="NCBI Taxonomy" id="1323664"/>
    <lineage>
        <taxon>Bacteria</taxon>
        <taxon>Pseudomonadati</taxon>
        <taxon>Pseudomonadota</taxon>
        <taxon>Betaproteobacteria</taxon>
        <taxon>Burkholderiales</taxon>
        <taxon>Burkholderiaceae</taxon>
        <taxon>Paraburkholderia</taxon>
    </lineage>
</organism>
<dbReference type="AlphaFoldDB" id="A0A0P0RPU8"/>
<evidence type="ECO:0000313" key="2">
    <source>
        <dbReference type="Proteomes" id="UP000019146"/>
    </source>
</evidence>
<geneLocation type="plasmid" evidence="2"/>
<gene>
    <name evidence="1" type="ORF">K788_0008569</name>
</gene>
<dbReference type="EMBL" id="CP012748">
    <property type="protein sequence ID" value="ALL70865.1"/>
    <property type="molecule type" value="Genomic_DNA"/>
</dbReference>